<evidence type="ECO:0000313" key="2">
    <source>
        <dbReference type="EMBL" id="KAF0932037.1"/>
    </source>
</evidence>
<proteinExistence type="predicted"/>
<dbReference type="Proteomes" id="UP000479710">
    <property type="component" value="Unassembled WGS sequence"/>
</dbReference>
<dbReference type="EMBL" id="SPHZ02000001">
    <property type="protein sequence ID" value="KAF0932037.1"/>
    <property type="molecule type" value="Genomic_DNA"/>
</dbReference>
<comment type="caution">
    <text evidence="2">The sequence shown here is derived from an EMBL/GenBank/DDBJ whole genome shotgun (WGS) entry which is preliminary data.</text>
</comment>
<keyword evidence="3" id="KW-1185">Reference proteome</keyword>
<dbReference type="OrthoDB" id="700598at2759"/>
<evidence type="ECO:0000256" key="1">
    <source>
        <dbReference type="SAM" id="MobiDB-lite"/>
    </source>
</evidence>
<gene>
    <name evidence="2" type="ORF">E2562_007842</name>
</gene>
<sequence>MEDISASIRATTSVFKSSSSTSPQAPPSPMPTTWSTKCPNNGNTLLPARSSYVDEETAPAVILELGDREDKDQTPYILTKGLVEVMPIMCSTKCSCPEPSPIAQSHCSCGVYVRHHCHSLYGVGRR</sequence>
<name>A0A6G1F548_9ORYZ</name>
<feature type="compositionally biased region" description="Low complexity" evidence="1">
    <location>
        <begin position="11"/>
        <end position="23"/>
    </location>
</feature>
<organism evidence="2 3">
    <name type="scientific">Oryza meyeriana var. granulata</name>
    <dbReference type="NCBI Taxonomy" id="110450"/>
    <lineage>
        <taxon>Eukaryota</taxon>
        <taxon>Viridiplantae</taxon>
        <taxon>Streptophyta</taxon>
        <taxon>Embryophyta</taxon>
        <taxon>Tracheophyta</taxon>
        <taxon>Spermatophyta</taxon>
        <taxon>Magnoliopsida</taxon>
        <taxon>Liliopsida</taxon>
        <taxon>Poales</taxon>
        <taxon>Poaceae</taxon>
        <taxon>BOP clade</taxon>
        <taxon>Oryzoideae</taxon>
        <taxon>Oryzeae</taxon>
        <taxon>Oryzinae</taxon>
        <taxon>Oryza</taxon>
        <taxon>Oryza meyeriana</taxon>
    </lineage>
</organism>
<dbReference type="AlphaFoldDB" id="A0A6G1F548"/>
<feature type="region of interest" description="Disordered" evidence="1">
    <location>
        <begin position="1"/>
        <end position="39"/>
    </location>
</feature>
<protein>
    <submittedName>
        <fullName evidence="2">Uncharacterized protein</fullName>
    </submittedName>
</protein>
<evidence type="ECO:0000313" key="3">
    <source>
        <dbReference type="Proteomes" id="UP000479710"/>
    </source>
</evidence>
<accession>A0A6G1F548</accession>
<reference evidence="2 3" key="1">
    <citation type="submission" date="2019-11" db="EMBL/GenBank/DDBJ databases">
        <title>Whole genome sequence of Oryza granulata.</title>
        <authorList>
            <person name="Li W."/>
        </authorList>
    </citation>
    <scope>NUCLEOTIDE SEQUENCE [LARGE SCALE GENOMIC DNA]</scope>
    <source>
        <strain evidence="3">cv. Menghai</strain>
        <tissue evidence="2">Leaf</tissue>
    </source>
</reference>